<reference evidence="1 2" key="1">
    <citation type="submission" date="2018-06" db="EMBL/GenBank/DDBJ databases">
        <title>Complete Genomes of Monosporascus.</title>
        <authorList>
            <person name="Robinson A.J."/>
            <person name="Natvig D.O."/>
        </authorList>
    </citation>
    <scope>NUCLEOTIDE SEQUENCE [LARGE SCALE GENOMIC DNA]</scope>
    <source>
        <strain evidence="1 2">CBS 110550</strain>
    </source>
</reference>
<dbReference type="OrthoDB" id="4776198at2759"/>
<proteinExistence type="predicted"/>
<keyword evidence="2" id="KW-1185">Reference proteome</keyword>
<organism evidence="1 2">
    <name type="scientific">Monosporascus ibericus</name>
    <dbReference type="NCBI Taxonomy" id="155417"/>
    <lineage>
        <taxon>Eukaryota</taxon>
        <taxon>Fungi</taxon>
        <taxon>Dikarya</taxon>
        <taxon>Ascomycota</taxon>
        <taxon>Pezizomycotina</taxon>
        <taxon>Sordariomycetes</taxon>
        <taxon>Xylariomycetidae</taxon>
        <taxon>Xylariales</taxon>
        <taxon>Xylariales incertae sedis</taxon>
        <taxon>Monosporascus</taxon>
    </lineage>
</organism>
<evidence type="ECO:0000313" key="2">
    <source>
        <dbReference type="Proteomes" id="UP000293360"/>
    </source>
</evidence>
<dbReference type="Proteomes" id="UP000293360">
    <property type="component" value="Unassembled WGS sequence"/>
</dbReference>
<dbReference type="AlphaFoldDB" id="A0A4Q4T610"/>
<name>A0A4Q4T610_9PEZI</name>
<sequence>MQRAVNSCLLTFEPVISRDKRTIALPELTDAGTSEASFGSNKSVVAAKFGDKVDLGSPPVGWDAPDLQGEFGCSPGERPEHRATAVSVLLWGHAAALLSDAQVVKMTHGLLAHFLTEFEAPKFGAVVRWGPLEALLIPVSCRAERRREPLRDLGEPPTEESPYNLDPNKRLSGRCYASGATRRILRRMSDIEATFHKRKLVSQWLMVASKRWG</sequence>
<dbReference type="EMBL" id="QJNU01000474">
    <property type="protein sequence ID" value="RYO98130.1"/>
    <property type="molecule type" value="Genomic_DNA"/>
</dbReference>
<comment type="caution">
    <text evidence="1">The sequence shown here is derived from an EMBL/GenBank/DDBJ whole genome shotgun (WGS) entry which is preliminary data.</text>
</comment>
<accession>A0A4Q4T610</accession>
<evidence type="ECO:0000313" key="1">
    <source>
        <dbReference type="EMBL" id="RYO98130.1"/>
    </source>
</evidence>
<protein>
    <submittedName>
        <fullName evidence="1">Uncharacterized protein</fullName>
    </submittedName>
</protein>
<gene>
    <name evidence="1" type="ORF">DL764_007175</name>
</gene>